<gene>
    <name evidence="7" type="primary">LOC102372454</name>
</gene>
<dbReference type="FunFam" id="3.40.50.300:FF:000541">
    <property type="entry name" value="Immunity related GTPase M"/>
    <property type="match status" value="1"/>
</dbReference>
<dbReference type="GO" id="GO:0005525">
    <property type="term" value="F:GTP binding"/>
    <property type="evidence" value="ECO:0007669"/>
    <property type="project" value="UniProtKB-KW"/>
</dbReference>
<dbReference type="InterPro" id="IPR030385">
    <property type="entry name" value="G_IRG_dom"/>
</dbReference>
<protein>
    <submittedName>
        <fullName evidence="7">Interferon-inducible GTPase 5-like</fullName>
    </submittedName>
</protein>
<dbReference type="OrthoDB" id="422720at2759"/>
<dbReference type="GeneID" id="102372454"/>
<dbReference type="RefSeq" id="XP_006039411.1">
    <property type="nucleotide sequence ID" value="XM_006039349.1"/>
</dbReference>
<keyword evidence="3" id="KW-0378">Hydrolase</keyword>
<evidence type="ECO:0000256" key="1">
    <source>
        <dbReference type="ARBA" id="ARBA00005429"/>
    </source>
</evidence>
<comment type="similarity">
    <text evidence="1">Belongs to the TRAFAC class dynamin-like GTPase superfamily. IRG family.</text>
</comment>
<dbReference type="eggNOG" id="ENOG502QS9R">
    <property type="taxonomic scope" value="Eukaryota"/>
</dbReference>
<evidence type="ECO:0000313" key="7">
    <source>
        <dbReference type="RefSeq" id="XP_006039411.1"/>
    </source>
</evidence>
<dbReference type="PANTHER" id="PTHR32341:SF17">
    <property type="entry name" value="IRG-TYPE G DOMAIN-CONTAINING PROTEIN"/>
    <property type="match status" value="1"/>
</dbReference>
<name>A0A1U7SWH2_ALLSI</name>
<dbReference type="KEGG" id="asn:102372454"/>
<dbReference type="AlphaFoldDB" id="A0A1U7SWH2"/>
<dbReference type="GO" id="GO:0003924">
    <property type="term" value="F:GTPase activity"/>
    <property type="evidence" value="ECO:0007669"/>
    <property type="project" value="TreeGrafter"/>
</dbReference>
<dbReference type="Gene3D" id="3.40.50.300">
    <property type="entry name" value="P-loop containing nucleotide triphosphate hydrolases"/>
    <property type="match status" value="1"/>
</dbReference>
<evidence type="ECO:0000259" key="5">
    <source>
        <dbReference type="PROSITE" id="PS51716"/>
    </source>
</evidence>
<accession>A0A1U7SWH2</accession>
<reference evidence="7" key="1">
    <citation type="submission" date="2025-08" db="UniProtKB">
        <authorList>
            <consortium name="RefSeq"/>
        </authorList>
    </citation>
    <scope>IDENTIFICATION</scope>
</reference>
<dbReference type="InParanoid" id="A0A1U7SWH2"/>
<evidence type="ECO:0000256" key="3">
    <source>
        <dbReference type="ARBA" id="ARBA00022801"/>
    </source>
</evidence>
<dbReference type="InterPro" id="IPR027417">
    <property type="entry name" value="P-loop_NTPase"/>
</dbReference>
<evidence type="ECO:0000256" key="4">
    <source>
        <dbReference type="ARBA" id="ARBA00023134"/>
    </source>
</evidence>
<proteinExistence type="inferred from homology"/>
<keyword evidence="4" id="KW-0342">GTP-binding</keyword>
<dbReference type="GO" id="GO:0016020">
    <property type="term" value="C:membrane"/>
    <property type="evidence" value="ECO:0007669"/>
    <property type="project" value="InterPro"/>
</dbReference>
<keyword evidence="6" id="KW-1185">Reference proteome</keyword>
<dbReference type="Proteomes" id="UP000189705">
    <property type="component" value="Unplaced"/>
</dbReference>
<dbReference type="PANTHER" id="PTHR32341">
    <property type="entry name" value="INTERFERON-INDUCIBLE GTPASE"/>
    <property type="match status" value="1"/>
</dbReference>
<dbReference type="InterPro" id="IPR007743">
    <property type="entry name" value="Immunity-related_GTPase-like"/>
</dbReference>
<evidence type="ECO:0000256" key="2">
    <source>
        <dbReference type="ARBA" id="ARBA00022741"/>
    </source>
</evidence>
<dbReference type="SUPFAM" id="SSF52540">
    <property type="entry name" value="P-loop containing nucleoside triphosphate hydrolases"/>
    <property type="match status" value="1"/>
</dbReference>
<sequence length="404" mass="45130">MAAKDLPADEKEFMTLSQDEMEEMKTTFEAGNLEAVAKKLQEKLETLDKIQLHIAVTGEAGSGKSTFVNAIRGLGDEDAGAAKTGEVQTTMQPESYPHPTLPNVTIWDLPRIGTHKFKADEYLEQVSSQKYDFFIILTASWFTTHHTQLAQEIQKMKKRFYYVRTQVDFGLQAEQKSRPSTYKEEGILQKIRNDCIENLKREAGESFSQVFLISSCDLAKYDFHLLQQTLEDDLDVEKRHTFILALPNVSEQILEKKKAAFKREIWKLALLSGAISAVPVPGLSIIADIAILEVNMRRYCQAFGLDDAALCRLAQRVGKPVAELKSVIKAVPTASSINKEFVIRMLARPASLAVMIVEELLDLVPVAGPILSGGVSFGTTFYMLKRFLNDAAEDAHRVVQKALS</sequence>
<organism evidence="6 7">
    <name type="scientific">Alligator sinensis</name>
    <name type="common">Chinese alligator</name>
    <dbReference type="NCBI Taxonomy" id="38654"/>
    <lineage>
        <taxon>Eukaryota</taxon>
        <taxon>Metazoa</taxon>
        <taxon>Chordata</taxon>
        <taxon>Craniata</taxon>
        <taxon>Vertebrata</taxon>
        <taxon>Euteleostomi</taxon>
        <taxon>Archelosauria</taxon>
        <taxon>Archosauria</taxon>
        <taxon>Crocodylia</taxon>
        <taxon>Alligatoridae</taxon>
        <taxon>Alligatorinae</taxon>
        <taxon>Alligator</taxon>
    </lineage>
</organism>
<feature type="domain" description="IRG-type G" evidence="5">
    <location>
        <begin position="50"/>
        <end position="233"/>
    </location>
</feature>
<dbReference type="InterPro" id="IPR051515">
    <property type="entry name" value="IRG"/>
</dbReference>
<dbReference type="Pfam" id="PF05049">
    <property type="entry name" value="IIGP"/>
    <property type="match status" value="1"/>
</dbReference>
<dbReference type="PROSITE" id="PS51716">
    <property type="entry name" value="G_IRG"/>
    <property type="match status" value="1"/>
</dbReference>
<evidence type="ECO:0000313" key="6">
    <source>
        <dbReference type="Proteomes" id="UP000189705"/>
    </source>
</evidence>
<keyword evidence="2" id="KW-0547">Nucleotide-binding</keyword>